<dbReference type="EMBL" id="BAAAOS010000007">
    <property type="protein sequence ID" value="GAA1558662.1"/>
    <property type="molecule type" value="Genomic_DNA"/>
</dbReference>
<evidence type="ECO:0000313" key="8">
    <source>
        <dbReference type="Proteomes" id="UP001500393"/>
    </source>
</evidence>
<accession>A0ABN2CJB0</accession>
<evidence type="ECO:0000256" key="4">
    <source>
        <dbReference type="ARBA" id="ARBA00023136"/>
    </source>
</evidence>
<evidence type="ECO:0000256" key="1">
    <source>
        <dbReference type="ARBA" id="ARBA00004167"/>
    </source>
</evidence>
<evidence type="ECO:0000256" key="3">
    <source>
        <dbReference type="ARBA" id="ARBA00022989"/>
    </source>
</evidence>
<comment type="subcellular location">
    <subcellularLocation>
        <location evidence="1">Membrane</location>
        <topology evidence="1">Single-pass membrane protein</topology>
    </subcellularLocation>
</comment>
<dbReference type="PANTHER" id="PTHR30168:SF0">
    <property type="entry name" value="INNER MEMBRANE PROTEIN"/>
    <property type="match status" value="1"/>
</dbReference>
<gene>
    <name evidence="7" type="ORF">GCM10009789_10120</name>
</gene>
<feature type="transmembrane region" description="Helical" evidence="6">
    <location>
        <begin position="140"/>
        <end position="161"/>
    </location>
</feature>
<dbReference type="PANTHER" id="PTHR30168">
    <property type="entry name" value="PUTATIVE MEMBRANE PROTEIN YPFJ"/>
    <property type="match status" value="1"/>
</dbReference>
<dbReference type="Pfam" id="PF04228">
    <property type="entry name" value="Zn_peptidase"/>
    <property type="match status" value="1"/>
</dbReference>
<keyword evidence="2 6" id="KW-0812">Transmembrane</keyword>
<dbReference type="Proteomes" id="UP001500393">
    <property type="component" value="Unassembled WGS sequence"/>
</dbReference>
<name>A0ABN2CJB0_9ACTN</name>
<evidence type="ECO:0000256" key="5">
    <source>
        <dbReference type="SAM" id="MobiDB-lite"/>
    </source>
</evidence>
<feature type="region of interest" description="Disordered" evidence="5">
    <location>
        <begin position="1"/>
        <end position="129"/>
    </location>
</feature>
<keyword evidence="4 6" id="KW-0472">Membrane</keyword>
<reference evidence="7 8" key="1">
    <citation type="journal article" date="2019" name="Int. J. Syst. Evol. Microbiol.">
        <title>The Global Catalogue of Microorganisms (GCM) 10K type strain sequencing project: providing services to taxonomists for standard genome sequencing and annotation.</title>
        <authorList>
            <consortium name="The Broad Institute Genomics Platform"/>
            <consortium name="The Broad Institute Genome Sequencing Center for Infectious Disease"/>
            <person name="Wu L."/>
            <person name="Ma J."/>
        </authorList>
    </citation>
    <scope>NUCLEOTIDE SEQUENCE [LARGE SCALE GENOMIC DNA]</scope>
    <source>
        <strain evidence="7 8">JCM 14969</strain>
    </source>
</reference>
<evidence type="ECO:0000256" key="6">
    <source>
        <dbReference type="SAM" id="Phobius"/>
    </source>
</evidence>
<protein>
    <recommendedName>
        <fullName evidence="9">Neutral zinc metallopeptidase</fullName>
    </recommendedName>
</protein>
<evidence type="ECO:0000256" key="2">
    <source>
        <dbReference type="ARBA" id="ARBA00022692"/>
    </source>
</evidence>
<evidence type="ECO:0008006" key="9">
    <source>
        <dbReference type="Google" id="ProtNLM"/>
    </source>
</evidence>
<dbReference type="RefSeq" id="WP_344210249.1">
    <property type="nucleotide sequence ID" value="NZ_BAAAOS010000007.1"/>
</dbReference>
<keyword evidence="3 6" id="KW-1133">Transmembrane helix</keyword>
<proteinExistence type="predicted"/>
<organism evidence="7 8">
    <name type="scientific">Kribbella sancticallisti</name>
    <dbReference type="NCBI Taxonomy" id="460087"/>
    <lineage>
        <taxon>Bacteria</taxon>
        <taxon>Bacillati</taxon>
        <taxon>Actinomycetota</taxon>
        <taxon>Actinomycetes</taxon>
        <taxon>Propionibacteriales</taxon>
        <taxon>Kribbellaceae</taxon>
        <taxon>Kribbella</taxon>
    </lineage>
</organism>
<sequence>MADDEQAPTSGPTVGHFLPGGAGDQGEAAPTAAGEPRATPPPATVNRPQLGLGQARPVSGPVNPPQKKGAPLPTDPADAGGFGAPPPAPLPGAPATPLKGTRQLGGARPTGWHSTSTRSGVPQFTAQPPDLRQQRRFSRAIVATFSVLVLVVLGGGVVASYKLIDSFDNTVENPLARPSVRPSEEPAPAPPQPTVTKTVQPVPDEVRVKQNKLYTVGRLASVKCAEPKVKPNSELNVLRYYRALLPCLNETWEPLVLEAGYPFRQPKLTVVTKKSPSQCTGEIDTAFYCGNDESINMDWQDDVKAFKRSELSARAWMLDTMAHEYAHHVQMLTNIAISSASREGWMKSPAAKLEENRRFELQATCLGAVFLGANKDSLGLRGLKLETWEYQTKHSGDQYNPKKIRDHGSRQNQWAWAGPAFKSANPASCNTFTAPAAKVS</sequence>
<comment type="caution">
    <text evidence="7">The sequence shown here is derived from an EMBL/GenBank/DDBJ whole genome shotgun (WGS) entry which is preliminary data.</text>
</comment>
<feature type="compositionally biased region" description="Polar residues" evidence="5">
    <location>
        <begin position="112"/>
        <end position="126"/>
    </location>
</feature>
<dbReference type="InterPro" id="IPR007343">
    <property type="entry name" value="Uncharacterised_pept_Zn_put"/>
</dbReference>
<feature type="region of interest" description="Disordered" evidence="5">
    <location>
        <begin position="175"/>
        <end position="196"/>
    </location>
</feature>
<feature type="compositionally biased region" description="Pro residues" evidence="5">
    <location>
        <begin position="84"/>
        <end position="94"/>
    </location>
</feature>
<evidence type="ECO:0000313" key="7">
    <source>
        <dbReference type="EMBL" id="GAA1558662.1"/>
    </source>
</evidence>
<keyword evidence="8" id="KW-1185">Reference proteome</keyword>